<keyword evidence="9 16" id="KW-0408">Iron</keyword>
<dbReference type="PRINTS" id="PR00326">
    <property type="entry name" value="GTP1OBG"/>
</dbReference>
<dbReference type="InterPro" id="IPR011642">
    <property type="entry name" value="Gate_dom"/>
</dbReference>
<dbReference type="InterPro" id="IPR050860">
    <property type="entry name" value="FeoB_GTPase"/>
</dbReference>
<dbReference type="PANTHER" id="PTHR43185">
    <property type="entry name" value="FERROUS IRON TRANSPORT PROTEIN B"/>
    <property type="match status" value="1"/>
</dbReference>
<keyword evidence="15" id="KW-0460">Magnesium</keyword>
<dbReference type="NCBIfam" id="TIGR00437">
    <property type="entry name" value="feoB"/>
    <property type="match status" value="1"/>
</dbReference>
<dbReference type="GO" id="GO:0005525">
    <property type="term" value="F:GTP binding"/>
    <property type="evidence" value="ECO:0007669"/>
    <property type="project" value="UniProtKB-KW"/>
</dbReference>
<feature type="transmembrane region" description="Helical" evidence="16">
    <location>
        <begin position="526"/>
        <end position="543"/>
    </location>
</feature>
<keyword evidence="3" id="KW-1003">Cell membrane</keyword>
<evidence type="ECO:0000256" key="12">
    <source>
        <dbReference type="ARBA" id="ARBA00023136"/>
    </source>
</evidence>
<dbReference type="SUPFAM" id="SSF52540">
    <property type="entry name" value="P-loop containing nucleoside triphosphate hydrolases"/>
    <property type="match status" value="1"/>
</dbReference>
<feature type="binding site" evidence="15">
    <location>
        <position position="25"/>
    </location>
    <ligand>
        <name>Mg(2+)</name>
        <dbReference type="ChEBI" id="CHEBI:18420"/>
        <label>2</label>
    </ligand>
</feature>
<evidence type="ECO:0000256" key="4">
    <source>
        <dbReference type="ARBA" id="ARBA00022496"/>
    </source>
</evidence>
<evidence type="ECO:0000313" key="18">
    <source>
        <dbReference type="EMBL" id="PLX20096.1"/>
    </source>
</evidence>
<keyword evidence="4 16" id="KW-0410">Iron transport</keyword>
<keyword evidence="8 16" id="KW-1133">Transmembrane helix</keyword>
<keyword evidence="12 16" id="KW-0472">Membrane</keyword>
<reference evidence="18 19" key="1">
    <citation type="submission" date="2017-11" db="EMBL/GenBank/DDBJ databases">
        <title>Genome-resolved metagenomics identifies genetic mobility, metabolic interactions, and unexpected diversity in perchlorate-reducing communities.</title>
        <authorList>
            <person name="Barnum T.P."/>
            <person name="Figueroa I.A."/>
            <person name="Carlstrom C.I."/>
            <person name="Lucas L.N."/>
            <person name="Engelbrektson A.L."/>
            <person name="Coates J.D."/>
        </authorList>
    </citation>
    <scope>NUCLEOTIDE SEQUENCE [LARGE SCALE GENOMIC DNA]</scope>
    <source>
        <strain evidence="18">BM706</strain>
    </source>
</reference>
<comment type="subcellular location">
    <subcellularLocation>
        <location evidence="1 16">Cell inner membrane</location>
        <topology evidence="1 16">Multi-pass membrane protein</topology>
    </subcellularLocation>
</comment>
<evidence type="ECO:0000256" key="8">
    <source>
        <dbReference type="ARBA" id="ARBA00022989"/>
    </source>
</evidence>
<keyword evidence="6 16" id="KW-0812">Transmembrane</keyword>
<evidence type="ECO:0000256" key="5">
    <source>
        <dbReference type="ARBA" id="ARBA00022519"/>
    </source>
</evidence>
<feature type="transmembrane region" description="Helical" evidence="16">
    <location>
        <begin position="294"/>
        <end position="312"/>
    </location>
</feature>
<dbReference type="PROSITE" id="PS51711">
    <property type="entry name" value="G_FEOB"/>
    <property type="match status" value="1"/>
</dbReference>
<dbReference type="InterPro" id="IPR041069">
    <property type="entry name" value="FeoB_Cyto"/>
</dbReference>
<dbReference type="PANTHER" id="PTHR43185:SF1">
    <property type="entry name" value="FE(2+) TRANSPORTER FEOB"/>
    <property type="match status" value="1"/>
</dbReference>
<comment type="similarity">
    <text evidence="16">Belongs to the TRAFAC class TrmE-Era-EngA-EngB-Septin-like GTPase superfamily. FeoB GTPase (TC 9.A.8) family.</text>
</comment>
<feature type="transmembrane region" description="Helical" evidence="16">
    <location>
        <begin position="398"/>
        <end position="420"/>
    </location>
</feature>
<keyword evidence="2 16" id="KW-0813">Transport</keyword>
<accession>A0A2N5ZN36</accession>
<dbReference type="EMBL" id="PKTG01000007">
    <property type="protein sequence ID" value="PLX20096.1"/>
    <property type="molecule type" value="Genomic_DNA"/>
</dbReference>
<dbReference type="Gene3D" id="3.40.50.300">
    <property type="entry name" value="P-loop containing nucleotide triphosphate hydrolases"/>
    <property type="match status" value="1"/>
</dbReference>
<evidence type="ECO:0000256" key="15">
    <source>
        <dbReference type="PIRSR" id="PIRSR603373-2"/>
    </source>
</evidence>
<dbReference type="Pfam" id="PF02421">
    <property type="entry name" value="FeoB_N"/>
    <property type="match status" value="1"/>
</dbReference>
<evidence type="ECO:0000256" key="3">
    <source>
        <dbReference type="ARBA" id="ARBA00022475"/>
    </source>
</evidence>
<dbReference type="GO" id="GO:0015093">
    <property type="term" value="F:ferrous iron transmembrane transporter activity"/>
    <property type="evidence" value="ECO:0007669"/>
    <property type="project" value="UniProtKB-UniRule"/>
</dbReference>
<evidence type="ECO:0000256" key="13">
    <source>
        <dbReference type="NCBIfam" id="TIGR00437"/>
    </source>
</evidence>
<feature type="binding site" evidence="15">
    <location>
        <position position="28"/>
    </location>
    <ligand>
        <name>Mg(2+)</name>
        <dbReference type="ChEBI" id="CHEBI:18420"/>
        <label>2</label>
    </ligand>
</feature>
<dbReference type="InterPro" id="IPR005225">
    <property type="entry name" value="Small_GTP-bd"/>
</dbReference>
<gene>
    <name evidence="18" type="primary">feoB</name>
    <name evidence="18" type="ORF">C0601_00175</name>
</gene>
<protein>
    <recommendedName>
        <fullName evidence="13 16">Ferrous iron transport protein B</fullName>
    </recommendedName>
</protein>
<dbReference type="InterPro" id="IPR011640">
    <property type="entry name" value="Fe2_transport_prot_B_C"/>
</dbReference>
<feature type="transmembrane region" description="Helical" evidence="16">
    <location>
        <begin position="653"/>
        <end position="679"/>
    </location>
</feature>
<evidence type="ECO:0000256" key="11">
    <source>
        <dbReference type="ARBA" id="ARBA00023134"/>
    </source>
</evidence>
<feature type="binding site" evidence="14">
    <location>
        <begin position="39"/>
        <end position="43"/>
    </location>
    <ligand>
        <name>GTP</name>
        <dbReference type="ChEBI" id="CHEBI:37565"/>
        <label>1</label>
    </ligand>
</feature>
<feature type="binding site" evidence="14">
    <location>
        <begin position="14"/>
        <end position="21"/>
    </location>
    <ligand>
        <name>GTP</name>
        <dbReference type="ChEBI" id="CHEBI:37565"/>
        <label>1</label>
    </ligand>
</feature>
<feature type="transmembrane region" description="Helical" evidence="16">
    <location>
        <begin position="465"/>
        <end position="484"/>
    </location>
</feature>
<evidence type="ECO:0000256" key="9">
    <source>
        <dbReference type="ARBA" id="ARBA00023004"/>
    </source>
</evidence>
<dbReference type="Proteomes" id="UP000234857">
    <property type="component" value="Unassembled WGS sequence"/>
</dbReference>
<keyword evidence="11 14" id="KW-0342">GTP-binding</keyword>
<dbReference type="AlphaFoldDB" id="A0A2N5ZN36"/>
<keyword evidence="7 14" id="KW-0547">Nucleotide-binding</keyword>
<keyword evidence="5" id="KW-0997">Cell inner membrane</keyword>
<evidence type="ECO:0000256" key="6">
    <source>
        <dbReference type="ARBA" id="ARBA00022692"/>
    </source>
</evidence>
<dbReference type="InterPro" id="IPR030389">
    <property type="entry name" value="G_FEOB_dom"/>
</dbReference>
<comment type="function">
    <text evidence="16">Probable transporter of a GTP-driven Fe(2+) uptake system.</text>
</comment>
<dbReference type="InterPro" id="IPR006073">
    <property type="entry name" value="GTP-bd"/>
</dbReference>
<dbReference type="FunFam" id="3.40.50.300:FF:000426">
    <property type="entry name" value="Ferrous iron transport protein B"/>
    <property type="match status" value="1"/>
</dbReference>
<evidence type="ECO:0000313" key="19">
    <source>
        <dbReference type="Proteomes" id="UP000234857"/>
    </source>
</evidence>
<evidence type="ECO:0000256" key="1">
    <source>
        <dbReference type="ARBA" id="ARBA00004429"/>
    </source>
</evidence>
<keyword evidence="15" id="KW-0479">Metal-binding</keyword>
<dbReference type="InterPro" id="IPR027417">
    <property type="entry name" value="P-loop_NTPase"/>
</dbReference>
<evidence type="ECO:0000256" key="10">
    <source>
        <dbReference type="ARBA" id="ARBA00023065"/>
    </source>
</evidence>
<dbReference type="Pfam" id="PF17910">
    <property type="entry name" value="FeoB_Cyto"/>
    <property type="match status" value="1"/>
</dbReference>
<evidence type="ECO:0000256" key="2">
    <source>
        <dbReference type="ARBA" id="ARBA00022448"/>
    </source>
</evidence>
<dbReference type="GO" id="GO:0005886">
    <property type="term" value="C:plasma membrane"/>
    <property type="evidence" value="ECO:0007669"/>
    <property type="project" value="UniProtKB-SubCell"/>
</dbReference>
<evidence type="ECO:0000259" key="17">
    <source>
        <dbReference type="PROSITE" id="PS51711"/>
    </source>
</evidence>
<feature type="domain" description="FeoB-type G" evidence="17">
    <location>
        <begin position="7"/>
        <end position="169"/>
    </location>
</feature>
<dbReference type="InterPro" id="IPR003373">
    <property type="entry name" value="Fe2_transport_prot-B"/>
</dbReference>
<sequence length="680" mass="75472">MKDNIKKIKVALAGNPNVGKTCVFNALTGSNQHVGNWPGVTVEKKEGFFNDGRTEVELVDLPGIYSFSPNSLDEKISRDFLLQDDVEGVVLVVDASNLERNLYLLTQALELRKKTILVLNMMDVVRKENMKINIKELSDILGVPVIEAVASNGEGINHLRDAIIQFSEYDKPDFKINYGERIDCAIDELALYLNENKVMSNYDPRWLSIKLLEDDIEIFREFEKNGSSKEISEIVDEKRKIIERYAADDIDTFFIEKKYGYVSGLVKEVVSKKVDLKIRMDITEKIDKVLTNRVLGIPLFVLLMYFTFQFVFKLGDPLVGYVESFVSFVSDISRIILVKLGAPHLVVSAVSDGVVEGVGGVLVFLPIIALLYIAIGILEDSGYMARAAFVMDKIMHTLGLHGKSFIPMVVGFGCTVPAVMATRTLESKKDRILTILILPFMSCGARLPIYALFTAAFFRENGGNIVFGMYLIGIFVAVVMARILKSFLFKSEVSPLIMELPPYRIPLLKNLAWKVYYRCSMFVKKAGTLILVGVLIIWFLGTFPQNAGVEDTYLARLGKVVAPIFKPAGFGSWQASVALTTGIVAKEIVVGTFGTIYGLEDDEADSSSVASKLREDDIFNSVSAFGFMVFSLLYVPCFAAVGAIKKEIGKGWAFFTVAYTFAIAWLSSVLIFQIGSLIVG</sequence>
<dbReference type="NCBIfam" id="TIGR00231">
    <property type="entry name" value="small_GTP"/>
    <property type="match status" value="1"/>
</dbReference>
<dbReference type="Pfam" id="PF07664">
    <property type="entry name" value="FeoB_C"/>
    <property type="match status" value="1"/>
</dbReference>
<feature type="binding site" evidence="14">
    <location>
        <begin position="120"/>
        <end position="123"/>
    </location>
    <ligand>
        <name>GTP</name>
        <dbReference type="ChEBI" id="CHEBI:37565"/>
        <label>1</label>
    </ligand>
</feature>
<proteinExistence type="inferred from homology"/>
<dbReference type="Gene3D" id="1.10.287.1770">
    <property type="match status" value="1"/>
</dbReference>
<comment type="caution">
    <text evidence="18">The sequence shown here is derived from an EMBL/GenBank/DDBJ whole genome shotgun (WGS) entry which is preliminary data.</text>
</comment>
<feature type="transmembrane region" description="Helical" evidence="16">
    <location>
        <begin position="432"/>
        <end position="453"/>
    </location>
</feature>
<evidence type="ECO:0000256" key="16">
    <source>
        <dbReference type="RuleBase" id="RU362098"/>
    </source>
</evidence>
<organism evidence="18 19">
    <name type="scientific">Muiribacterium halophilum</name>
    <dbReference type="NCBI Taxonomy" id="2053465"/>
    <lineage>
        <taxon>Bacteria</taxon>
        <taxon>Candidatus Muiribacteriota</taxon>
        <taxon>Candidatus Muiribacteriia</taxon>
        <taxon>Candidatus Muiribacteriales</taxon>
        <taxon>Candidatus Muiribacteriaceae</taxon>
        <taxon>Candidatus Muiribacterium</taxon>
    </lineage>
</organism>
<evidence type="ECO:0000256" key="14">
    <source>
        <dbReference type="PIRSR" id="PIRSR603373-1"/>
    </source>
</evidence>
<feature type="binding site" evidence="14">
    <location>
        <begin position="60"/>
        <end position="63"/>
    </location>
    <ligand>
        <name>GTP</name>
        <dbReference type="ChEBI" id="CHEBI:37565"/>
        <label>1</label>
    </ligand>
</feature>
<dbReference type="Pfam" id="PF07670">
    <property type="entry name" value="Gate"/>
    <property type="match status" value="2"/>
</dbReference>
<feature type="transmembrane region" description="Helical" evidence="16">
    <location>
        <begin position="358"/>
        <end position="378"/>
    </location>
</feature>
<name>A0A2N5ZN36_MUIH1</name>
<keyword evidence="10" id="KW-0406">Ion transport</keyword>
<dbReference type="GO" id="GO:0046872">
    <property type="term" value="F:metal ion binding"/>
    <property type="evidence" value="ECO:0007669"/>
    <property type="project" value="UniProtKB-KW"/>
</dbReference>
<feature type="binding site" evidence="15">
    <location>
        <position position="29"/>
    </location>
    <ligand>
        <name>Mg(2+)</name>
        <dbReference type="ChEBI" id="CHEBI:18420"/>
        <label>2</label>
    </ligand>
</feature>
<evidence type="ECO:0000256" key="7">
    <source>
        <dbReference type="ARBA" id="ARBA00022741"/>
    </source>
</evidence>
<dbReference type="CDD" id="cd01879">
    <property type="entry name" value="FeoB"/>
    <property type="match status" value="1"/>
</dbReference>
<feature type="binding site" evidence="15">
    <location>
        <position position="26"/>
    </location>
    <ligand>
        <name>Mg(2+)</name>
        <dbReference type="ChEBI" id="CHEBI:18420"/>
        <label>2</label>
    </ligand>
</feature>
<feature type="transmembrane region" description="Helical" evidence="16">
    <location>
        <begin position="618"/>
        <end position="641"/>
    </location>
</feature>